<dbReference type="OrthoDB" id="1708042at2"/>
<dbReference type="Pfam" id="PF03698">
    <property type="entry name" value="UPF0180"/>
    <property type="match status" value="1"/>
</dbReference>
<evidence type="ECO:0008006" key="3">
    <source>
        <dbReference type="Google" id="ProtNLM"/>
    </source>
</evidence>
<reference evidence="1 2" key="1">
    <citation type="submission" date="2016-02" db="EMBL/GenBank/DDBJ databases">
        <title>Comparison of Clostridium stercorarium subspecies using comparative genomics and transcriptomics.</title>
        <authorList>
            <person name="Schellenberg J."/>
            <person name="Thallinger G."/>
            <person name="Levin D.B."/>
            <person name="Zhang X."/>
            <person name="Alvare G."/>
            <person name="Fristensky B."/>
            <person name="Sparling R."/>
        </authorList>
    </citation>
    <scope>NUCLEOTIDE SEQUENCE [LARGE SCALE GENOMIC DNA]</scope>
    <source>
        <strain evidence="1 2">DSM 2910</strain>
    </source>
</reference>
<protein>
    <recommendedName>
        <fullName evidence="3">YkuS family protein</fullName>
    </recommendedName>
</protein>
<organism evidence="1 2">
    <name type="scientific">Thermoclostridium stercorarium subsp. thermolacticum DSM 2910</name>
    <dbReference type="NCBI Taxonomy" id="1121336"/>
    <lineage>
        <taxon>Bacteria</taxon>
        <taxon>Bacillati</taxon>
        <taxon>Bacillota</taxon>
        <taxon>Clostridia</taxon>
        <taxon>Eubacteriales</taxon>
        <taxon>Oscillospiraceae</taxon>
        <taxon>Thermoclostridium</taxon>
    </lineage>
</organism>
<evidence type="ECO:0000313" key="1">
    <source>
        <dbReference type="EMBL" id="ANW98216.1"/>
    </source>
</evidence>
<accession>A0A1B1YBS0</accession>
<gene>
    <name evidence="1" type="ORF">CSTERTH_03770</name>
</gene>
<sequence length="84" mass="9479">MHKIAVQKGLTPVQEYLTERGYEVETIDFDAFTKAQTEEYDAIVITGMNTNFLGLETTATNVPVIDATGMTPEEIYEQIERSFI</sequence>
<dbReference type="AlphaFoldDB" id="A0A1B1YBS0"/>
<dbReference type="InterPro" id="IPR005370">
    <property type="entry name" value="UPF0180"/>
</dbReference>
<dbReference type="EMBL" id="CP014672">
    <property type="protein sequence ID" value="ANW98216.1"/>
    <property type="molecule type" value="Genomic_DNA"/>
</dbReference>
<evidence type="ECO:0000313" key="2">
    <source>
        <dbReference type="Proteomes" id="UP000092971"/>
    </source>
</evidence>
<dbReference type="RefSeq" id="WP_015358507.1">
    <property type="nucleotide sequence ID" value="NZ_CP014672.1"/>
</dbReference>
<dbReference type="Proteomes" id="UP000092971">
    <property type="component" value="Chromosome"/>
</dbReference>
<proteinExistence type="predicted"/>
<name>A0A1B1YBS0_THEST</name>